<dbReference type="GO" id="GO:0016810">
    <property type="term" value="F:hydrolase activity, acting on carbon-nitrogen (but not peptide) bonds"/>
    <property type="evidence" value="ECO:0007669"/>
    <property type="project" value="InterPro"/>
</dbReference>
<feature type="domain" description="Amidohydrolase 3" evidence="1">
    <location>
        <begin position="51"/>
        <end position="495"/>
    </location>
</feature>
<dbReference type="InterPro" id="IPR032466">
    <property type="entry name" value="Metal_Hydrolase"/>
</dbReference>
<dbReference type="Pfam" id="PF07969">
    <property type="entry name" value="Amidohydro_3"/>
    <property type="match status" value="1"/>
</dbReference>
<dbReference type="RefSeq" id="WP_183304706.1">
    <property type="nucleotide sequence ID" value="NZ_JACIFD010000008.1"/>
</dbReference>
<dbReference type="SUPFAM" id="SSF51338">
    <property type="entry name" value="Composite domain of metallo-dependent hydrolases"/>
    <property type="match status" value="1"/>
</dbReference>
<accession>A0A840DJ05</accession>
<protein>
    <recommendedName>
        <fullName evidence="1">Amidohydrolase 3 domain-containing protein</fullName>
    </recommendedName>
</protein>
<dbReference type="Gene3D" id="3.10.310.70">
    <property type="match status" value="1"/>
</dbReference>
<keyword evidence="3" id="KW-1185">Reference proteome</keyword>
<dbReference type="InterPro" id="IPR013108">
    <property type="entry name" value="Amidohydro_3"/>
</dbReference>
<reference evidence="2" key="1">
    <citation type="submission" date="2020-08" db="EMBL/GenBank/DDBJ databases">
        <title>Sequencing the genomes of 1000 actinobacteria strains.</title>
        <authorList>
            <person name="Klenk H.-P."/>
        </authorList>
    </citation>
    <scope>NUCLEOTIDE SEQUENCE [LARGE SCALE GENOMIC DNA]</scope>
    <source>
        <strain evidence="2">DSM 27064</strain>
    </source>
</reference>
<dbReference type="PANTHER" id="PTHR22642">
    <property type="entry name" value="IMIDAZOLONEPROPIONASE"/>
    <property type="match status" value="1"/>
</dbReference>
<dbReference type="PANTHER" id="PTHR22642:SF2">
    <property type="entry name" value="PROTEIN LONG AFTER FAR-RED 3"/>
    <property type="match status" value="1"/>
</dbReference>
<dbReference type="CDD" id="cd01300">
    <property type="entry name" value="YtcJ_like"/>
    <property type="match status" value="1"/>
</dbReference>
<name>A0A840DJ05_9MICO</name>
<sequence length="497" mass="53982">MTQKIYTHERFYRLQDAQPLAGAILTEHGRIKHIGSLQQVLEVADPDATQIALPGAAVLPVFHDAHIHTGLMALEKLAPDLDGATSLAEVLTRLREFAAAHPGISWVLGGRYDANKWECGSAPHRAHLDEIFGDRPVVLTTVDVHAGWANSAALELAQITALTPDPSGGKIVRDDSGEPTGLLLESALTPVTELAEAALTQHLPELLLQVQQDLLAVGIGHVTDIDDEKVLRAYRRMREQQRLHLRVHKAVRAEEIDIAITEGRHTGDGDDWITVGPVKFFSDGALGPHTAHMHEPFADEPDNCGIAVTDEQTLRREIRRANSAGLAVMVHAIGDKANTIALDVLQSVRDIAAEFGLRNRIEHAQHIKPADISRFKTLNVIASMQPCHATSDYPLSVNLLGARDTLHYPWRSLLDAGAHLAFGSDAPVEPANPFFEVHAAVTRQRRDDQPPGGREPEQRLDVLTALQTITAGPAYAAGLENDMGSLAVGKFADFIAV</sequence>
<dbReference type="SUPFAM" id="SSF51556">
    <property type="entry name" value="Metallo-dependent hydrolases"/>
    <property type="match status" value="1"/>
</dbReference>
<comment type="caution">
    <text evidence="2">The sequence shown here is derived from an EMBL/GenBank/DDBJ whole genome shotgun (WGS) entry which is preliminary data.</text>
</comment>
<dbReference type="Proteomes" id="UP000571183">
    <property type="component" value="Unassembled WGS sequence"/>
</dbReference>
<dbReference type="Gene3D" id="2.30.40.10">
    <property type="entry name" value="Urease, subunit C, domain 1"/>
    <property type="match status" value="1"/>
</dbReference>
<dbReference type="InterPro" id="IPR011059">
    <property type="entry name" value="Metal-dep_hydrolase_composite"/>
</dbReference>
<gene>
    <name evidence="2" type="ORF">F5897_001015</name>
</gene>
<dbReference type="InterPro" id="IPR033932">
    <property type="entry name" value="YtcJ-like"/>
</dbReference>
<dbReference type="Gene3D" id="3.20.20.140">
    <property type="entry name" value="Metal-dependent hydrolases"/>
    <property type="match status" value="1"/>
</dbReference>
<feature type="non-terminal residue" evidence="2">
    <location>
        <position position="497"/>
    </location>
</feature>
<evidence type="ECO:0000313" key="2">
    <source>
        <dbReference type="EMBL" id="MBB4071703.1"/>
    </source>
</evidence>
<proteinExistence type="predicted"/>
<evidence type="ECO:0000313" key="3">
    <source>
        <dbReference type="Proteomes" id="UP000571183"/>
    </source>
</evidence>
<dbReference type="AlphaFoldDB" id="A0A840DJ05"/>
<organism evidence="2 3">
    <name type="scientific">Canibacter oris</name>
    <dbReference type="NCBI Taxonomy" id="1365628"/>
    <lineage>
        <taxon>Bacteria</taxon>
        <taxon>Bacillati</taxon>
        <taxon>Actinomycetota</taxon>
        <taxon>Actinomycetes</taxon>
        <taxon>Micrococcales</taxon>
        <taxon>Microbacteriaceae</taxon>
        <taxon>Canibacter</taxon>
    </lineage>
</organism>
<dbReference type="EMBL" id="JACIFD010000008">
    <property type="protein sequence ID" value="MBB4071703.1"/>
    <property type="molecule type" value="Genomic_DNA"/>
</dbReference>
<evidence type="ECO:0000259" key="1">
    <source>
        <dbReference type="Pfam" id="PF07969"/>
    </source>
</evidence>